<dbReference type="Gene3D" id="3.40.50.360">
    <property type="match status" value="1"/>
</dbReference>
<dbReference type="PANTHER" id="PTHR47307:SF1">
    <property type="entry name" value="GLUTATHIONE-REGULATED POTASSIUM-EFFLUX SYSTEM ANCILLARY PROTEIN KEFG"/>
    <property type="match status" value="1"/>
</dbReference>
<evidence type="ECO:0000313" key="3">
    <source>
        <dbReference type="EMBL" id="GAB1583683.1"/>
    </source>
</evidence>
<reference evidence="3 4" key="1">
    <citation type="submission" date="2024-10" db="EMBL/GenBank/DDBJ databases">
        <title>Isolation, draft genome sequencing and identification of Phyllobacterium sp. NSA23, isolated from leaf soil.</title>
        <authorList>
            <person name="Akita H."/>
        </authorList>
    </citation>
    <scope>NUCLEOTIDE SEQUENCE [LARGE SCALE GENOMIC DNA]</scope>
    <source>
        <strain evidence="3 4">NSA23</strain>
    </source>
</reference>
<name>A0ABQ0H443_9HYPH</name>
<evidence type="ECO:0000256" key="1">
    <source>
        <dbReference type="ARBA" id="ARBA00023002"/>
    </source>
</evidence>
<dbReference type="RefSeq" id="WP_407866246.1">
    <property type="nucleotide sequence ID" value="NZ_BAAFZP010000002.1"/>
</dbReference>
<dbReference type="PANTHER" id="PTHR47307">
    <property type="entry name" value="GLUTATHIONE-REGULATED POTASSIUM-EFFLUX SYSTEM ANCILLARY PROTEIN KEFG"/>
    <property type="match status" value="1"/>
</dbReference>
<evidence type="ECO:0000259" key="2">
    <source>
        <dbReference type="Pfam" id="PF02525"/>
    </source>
</evidence>
<keyword evidence="1" id="KW-0560">Oxidoreductase</keyword>
<dbReference type="EMBL" id="BAAFZP010000002">
    <property type="protein sequence ID" value="GAB1583683.1"/>
    <property type="molecule type" value="Genomic_DNA"/>
</dbReference>
<dbReference type="SUPFAM" id="SSF52218">
    <property type="entry name" value="Flavoproteins"/>
    <property type="match status" value="1"/>
</dbReference>
<dbReference type="InterPro" id="IPR046980">
    <property type="entry name" value="KefG/KefF"/>
</dbReference>
<dbReference type="InterPro" id="IPR029039">
    <property type="entry name" value="Flavoprotein-like_sf"/>
</dbReference>
<keyword evidence="4" id="KW-1185">Reference proteome</keyword>
<accession>A0ABQ0H443</accession>
<gene>
    <name evidence="3" type="ORF">PPNSA23_36260</name>
</gene>
<dbReference type="InterPro" id="IPR003680">
    <property type="entry name" value="Flavodoxin_fold"/>
</dbReference>
<evidence type="ECO:0000313" key="4">
    <source>
        <dbReference type="Proteomes" id="UP001628091"/>
    </source>
</evidence>
<dbReference type="Pfam" id="PF02525">
    <property type="entry name" value="Flavodoxin_2"/>
    <property type="match status" value="1"/>
</dbReference>
<feature type="domain" description="Flavodoxin-like fold" evidence="2">
    <location>
        <begin position="2"/>
        <end position="177"/>
    </location>
</feature>
<comment type="caution">
    <text evidence="3">The sequence shown here is derived from an EMBL/GenBank/DDBJ whole genome shotgun (WGS) entry which is preliminary data.</text>
</comment>
<protein>
    <submittedName>
        <fullName evidence="3">NAD(P)H-dependent oxidoreductase</fullName>
    </submittedName>
</protein>
<proteinExistence type="predicted"/>
<dbReference type="Proteomes" id="UP001628091">
    <property type="component" value="Unassembled WGS sequence"/>
</dbReference>
<sequence length="201" mass="22461">MSKTLILLFHPDLSRSRANAALMRAAAARRPHVEFIDMQALYPHGIDMVRDGEKEAERLLHADRIVLQFPIQWYSTPPLMKAWQDAVLTRMFYLAYETEGCLLEGTPVMIAATAGNVPDAYRPGGRNMFTMEALLAPLRATAHRCGLGWAQPFILYRADKLSDETLEEAGQRYAAQLGTWIARTSHAETPTASRHLAPVQG</sequence>
<organism evidence="3 4">
    <name type="scientific">Phyllobacterium phragmitis</name>
    <dbReference type="NCBI Taxonomy" id="2670329"/>
    <lineage>
        <taxon>Bacteria</taxon>
        <taxon>Pseudomonadati</taxon>
        <taxon>Pseudomonadota</taxon>
        <taxon>Alphaproteobacteria</taxon>
        <taxon>Hyphomicrobiales</taxon>
        <taxon>Phyllobacteriaceae</taxon>
        <taxon>Phyllobacterium</taxon>
    </lineage>
</organism>